<dbReference type="SMART" id="SM01117">
    <property type="entry name" value="Cyt-b5"/>
    <property type="match status" value="1"/>
</dbReference>
<proteinExistence type="inferred from homology"/>
<evidence type="ECO:0000313" key="7">
    <source>
        <dbReference type="Proteomes" id="UP000886469"/>
    </source>
</evidence>
<evidence type="ECO:0000256" key="1">
    <source>
        <dbReference type="ARBA" id="ARBA00022617"/>
    </source>
</evidence>
<feature type="domain" description="Cytochrome b5 heme-binding" evidence="5">
    <location>
        <begin position="39"/>
        <end position="119"/>
    </location>
</feature>
<evidence type="ECO:0000259" key="5">
    <source>
        <dbReference type="PROSITE" id="PS50255"/>
    </source>
</evidence>
<dbReference type="InterPro" id="IPR050668">
    <property type="entry name" value="Cytochrome_b5"/>
</dbReference>
<keyword evidence="7" id="KW-1185">Reference proteome</keyword>
<dbReference type="Pfam" id="PF00173">
    <property type="entry name" value="Cyt-b5"/>
    <property type="match status" value="1"/>
</dbReference>
<dbReference type="PANTHER" id="PTHR19359">
    <property type="entry name" value="CYTOCHROME B5"/>
    <property type="match status" value="1"/>
</dbReference>
<dbReference type="PROSITE" id="PS50255">
    <property type="entry name" value="CYTOCHROME_B5_2"/>
    <property type="match status" value="1"/>
</dbReference>
<dbReference type="Gene3D" id="3.10.120.10">
    <property type="entry name" value="Cytochrome b5-like heme/steroid binding domain"/>
    <property type="match status" value="1"/>
</dbReference>
<protein>
    <submittedName>
        <fullName evidence="6">Cytochrome b5 domain-containing protein</fullName>
    </submittedName>
</protein>
<comment type="similarity">
    <text evidence="4">Belongs to the cytochrome b5 family.</text>
</comment>
<accession>A0ABX1TGA3</accession>
<comment type="caution">
    <text evidence="6">The sequence shown here is derived from an EMBL/GenBank/DDBJ whole genome shotgun (WGS) entry which is preliminary data.</text>
</comment>
<evidence type="ECO:0000256" key="3">
    <source>
        <dbReference type="ARBA" id="ARBA00023004"/>
    </source>
</evidence>
<evidence type="ECO:0000256" key="2">
    <source>
        <dbReference type="ARBA" id="ARBA00022723"/>
    </source>
</evidence>
<keyword evidence="1" id="KW-0349">Heme</keyword>
<dbReference type="Proteomes" id="UP000886469">
    <property type="component" value="Unassembled WGS sequence"/>
</dbReference>
<organism evidence="6 7">
    <name type="scientific">Candidatus Accumulibacter contiguus</name>
    <dbReference type="NCBI Taxonomy" id="2954381"/>
    <lineage>
        <taxon>Bacteria</taxon>
        <taxon>Pseudomonadati</taxon>
        <taxon>Pseudomonadota</taxon>
        <taxon>Betaproteobacteria</taxon>
        <taxon>Candidatus Accumulibacter</taxon>
    </lineage>
</organism>
<dbReference type="SUPFAM" id="SSF55856">
    <property type="entry name" value="Cytochrome b5-like heme/steroid binding domain"/>
    <property type="match status" value="1"/>
</dbReference>
<reference evidence="6" key="1">
    <citation type="submission" date="2019-03" db="EMBL/GenBank/DDBJ databases">
        <title>Metabolic reconstructions from genomes of highly enriched 'Candidatus Accumulibacter' and 'Candidatus Competibacter' bioreactor populations.</title>
        <authorList>
            <person name="Annavajhala M.K."/>
            <person name="Welles L."/>
            <person name="Abbas B."/>
            <person name="Sorokin D."/>
            <person name="Park H."/>
            <person name="Van Loosdrecht M."/>
            <person name="Chandran K."/>
        </authorList>
    </citation>
    <scope>NUCLEOTIDE SEQUENCE</scope>
    <source>
        <strain evidence="6">SBR_L</strain>
    </source>
</reference>
<dbReference type="InterPro" id="IPR001199">
    <property type="entry name" value="Cyt_B5-like_heme/steroid-bd"/>
</dbReference>
<name>A0ABX1TGA3_9PROT</name>
<keyword evidence="3" id="KW-0408">Iron</keyword>
<gene>
    <name evidence="6" type="ORF">E4Q08_20210</name>
</gene>
<dbReference type="InterPro" id="IPR036400">
    <property type="entry name" value="Cyt_B5-like_heme/steroid_sf"/>
</dbReference>
<keyword evidence="2" id="KW-0479">Metal-binding</keyword>
<evidence type="ECO:0000256" key="4">
    <source>
        <dbReference type="ARBA" id="ARBA00038168"/>
    </source>
</evidence>
<dbReference type="EMBL" id="SPMX01000075">
    <property type="protein sequence ID" value="NMQ07398.1"/>
    <property type="molecule type" value="Genomic_DNA"/>
</dbReference>
<evidence type="ECO:0000313" key="6">
    <source>
        <dbReference type="EMBL" id="NMQ07398.1"/>
    </source>
</evidence>
<sequence>MMRRLYLSTTLIFWLLVSAFWASSLWLPPAEESVAVAAEKVIARSELARHALPDNCWMAIRGAVYDLSAYLPRHPSPPEIVLPWCGKEATEAYDTKTKGRPHSAYADELLAKYRIGILAANKP</sequence>